<dbReference type="Proteomes" id="UP000636800">
    <property type="component" value="Unassembled WGS sequence"/>
</dbReference>
<evidence type="ECO:0000313" key="11">
    <source>
        <dbReference type="Proteomes" id="UP000636800"/>
    </source>
</evidence>
<reference evidence="10 11" key="1">
    <citation type="journal article" date="2020" name="Nat. Food">
        <title>A phased Vanilla planifolia genome enables genetic improvement of flavour and production.</title>
        <authorList>
            <person name="Hasing T."/>
            <person name="Tang H."/>
            <person name="Brym M."/>
            <person name="Khazi F."/>
            <person name="Huang T."/>
            <person name="Chambers A.H."/>
        </authorList>
    </citation>
    <scope>NUCLEOTIDE SEQUENCE [LARGE SCALE GENOMIC DNA]</scope>
    <source>
        <tissue evidence="10">Leaf</tissue>
    </source>
</reference>
<keyword evidence="5" id="KW-0677">Repeat</keyword>
<comment type="subcellular location">
    <subcellularLocation>
        <location evidence="1">Membrane</location>
        <topology evidence="1">Single-pass membrane protein</topology>
    </subcellularLocation>
</comment>
<feature type="domain" description="Malectin-like" evidence="9">
    <location>
        <begin position="170"/>
        <end position="313"/>
    </location>
</feature>
<proteinExistence type="predicted"/>
<evidence type="ECO:0000256" key="2">
    <source>
        <dbReference type="ARBA" id="ARBA00022614"/>
    </source>
</evidence>
<dbReference type="InterPro" id="IPR032675">
    <property type="entry name" value="LRR_dom_sf"/>
</dbReference>
<dbReference type="Pfam" id="PF12819">
    <property type="entry name" value="Malectin_like"/>
    <property type="match status" value="2"/>
</dbReference>
<evidence type="ECO:0000256" key="6">
    <source>
        <dbReference type="ARBA" id="ARBA00022989"/>
    </source>
</evidence>
<dbReference type="EMBL" id="JADCNL010000004">
    <property type="protein sequence ID" value="KAG0485305.1"/>
    <property type="molecule type" value="Genomic_DNA"/>
</dbReference>
<keyword evidence="7" id="KW-0472">Membrane</keyword>
<comment type="caution">
    <text evidence="10">The sequence shown here is derived from an EMBL/GenBank/DDBJ whole genome shotgun (WGS) entry which is preliminary data.</text>
</comment>
<dbReference type="SUPFAM" id="SSF52058">
    <property type="entry name" value="L domain-like"/>
    <property type="match status" value="1"/>
</dbReference>
<evidence type="ECO:0000256" key="1">
    <source>
        <dbReference type="ARBA" id="ARBA00004167"/>
    </source>
</evidence>
<accession>A0A835V696</accession>
<dbReference type="PANTHER" id="PTHR45631:SF45">
    <property type="entry name" value="LEUCINE-RICH REPEAT (LRR) FAMILY PROTEIN"/>
    <property type="match status" value="1"/>
</dbReference>
<name>A0A835V696_VANPL</name>
<dbReference type="Pfam" id="PF08263">
    <property type="entry name" value="LRRNT_2"/>
    <property type="match status" value="1"/>
</dbReference>
<dbReference type="PANTHER" id="PTHR45631">
    <property type="entry name" value="OS07G0107800 PROTEIN-RELATED"/>
    <property type="match status" value="1"/>
</dbReference>
<evidence type="ECO:0000259" key="9">
    <source>
        <dbReference type="Pfam" id="PF12819"/>
    </source>
</evidence>
<evidence type="ECO:0000256" key="5">
    <source>
        <dbReference type="ARBA" id="ARBA00022737"/>
    </source>
</evidence>
<dbReference type="InterPro" id="IPR001611">
    <property type="entry name" value="Leu-rich_rpt"/>
</dbReference>
<feature type="domain" description="Leucine-rich repeat-containing N-terminal plant-type" evidence="8">
    <location>
        <begin position="324"/>
        <end position="360"/>
    </location>
</feature>
<dbReference type="AlphaFoldDB" id="A0A835V696"/>
<keyword evidence="4" id="KW-0732">Signal</keyword>
<dbReference type="InterPro" id="IPR013210">
    <property type="entry name" value="LRR_N_plant-typ"/>
</dbReference>
<dbReference type="Gene3D" id="3.80.10.10">
    <property type="entry name" value="Ribonuclease Inhibitor"/>
    <property type="match status" value="1"/>
</dbReference>
<keyword evidence="11" id="KW-1185">Reference proteome</keyword>
<keyword evidence="3" id="KW-0812">Transmembrane</keyword>
<dbReference type="OrthoDB" id="6354171at2759"/>
<sequence length="471" mass="52458">MPAMIEKYTSLFEEVTSIVAGYYINCGSPKEEDIDGIKWIPDEGFINGGNVSKINTPGIIPLLSTLRYFPDKIARKNCFVIQVSKGHKYMIRTTYYYGGFDGGKEPTLFDQIIDGTRWSTVDTSQNYAAGLTSYYEIIIAARGKTLSVCAWQEMQTLQLVQALSYLPLKCYPDDPFNRYWQSFIDSNPVVDCHSNVSSPDFWNYPPPAALMKALTTSRGKQLIVDWPPFALPSTSYYLALYFQDNRTPSPFSWRVFNIAVNEEVFYQGLNVSTKGVMVYGSLWPLSGKTKISLTPMDGSPVGPIINAGEIFQIVPLSGRTLTRDVIAMEDIARSFNNPPSDWKGDPCMPEENSWTGVSCNINGSFARVTQLDLTNFEISGTLSDSIENLTAISKIWLSGNKLSGTIPQMTNLKELVSLHLADNEFTGQIPSSLGNLPKIKEIFLQNNKLSGPIPDNLKNRSGVDLKISKRN</sequence>
<keyword evidence="2" id="KW-0433">Leucine-rich repeat</keyword>
<evidence type="ECO:0000313" key="10">
    <source>
        <dbReference type="EMBL" id="KAG0485305.1"/>
    </source>
</evidence>
<dbReference type="Pfam" id="PF00560">
    <property type="entry name" value="LRR_1"/>
    <property type="match status" value="2"/>
</dbReference>
<keyword evidence="6" id="KW-1133">Transmembrane helix</keyword>
<evidence type="ECO:0000256" key="3">
    <source>
        <dbReference type="ARBA" id="ARBA00022692"/>
    </source>
</evidence>
<dbReference type="FunFam" id="3.80.10.10:FF:000129">
    <property type="entry name" value="Leucine-rich repeat receptor-like kinase"/>
    <property type="match status" value="1"/>
</dbReference>
<evidence type="ECO:0000259" key="8">
    <source>
        <dbReference type="Pfam" id="PF08263"/>
    </source>
</evidence>
<protein>
    <submittedName>
        <fullName evidence="10">Uncharacterized protein</fullName>
    </submittedName>
</protein>
<dbReference type="GO" id="GO:0016020">
    <property type="term" value="C:membrane"/>
    <property type="evidence" value="ECO:0007669"/>
    <property type="project" value="UniProtKB-SubCell"/>
</dbReference>
<dbReference type="InterPro" id="IPR024788">
    <property type="entry name" value="Malectin-like_Carb-bd_dom"/>
</dbReference>
<evidence type="ECO:0000256" key="4">
    <source>
        <dbReference type="ARBA" id="ARBA00022729"/>
    </source>
</evidence>
<organism evidence="10 11">
    <name type="scientific">Vanilla planifolia</name>
    <name type="common">Vanilla</name>
    <dbReference type="NCBI Taxonomy" id="51239"/>
    <lineage>
        <taxon>Eukaryota</taxon>
        <taxon>Viridiplantae</taxon>
        <taxon>Streptophyta</taxon>
        <taxon>Embryophyta</taxon>
        <taxon>Tracheophyta</taxon>
        <taxon>Spermatophyta</taxon>
        <taxon>Magnoliopsida</taxon>
        <taxon>Liliopsida</taxon>
        <taxon>Asparagales</taxon>
        <taxon>Orchidaceae</taxon>
        <taxon>Vanilloideae</taxon>
        <taxon>Vanilleae</taxon>
        <taxon>Vanilla</taxon>
    </lineage>
</organism>
<evidence type="ECO:0000256" key="7">
    <source>
        <dbReference type="ARBA" id="ARBA00023136"/>
    </source>
</evidence>
<feature type="domain" description="Malectin-like" evidence="9">
    <location>
        <begin position="24"/>
        <end position="168"/>
    </location>
</feature>
<gene>
    <name evidence="10" type="ORF">HPP92_009384</name>
</gene>
<dbReference type="Gene3D" id="2.60.120.430">
    <property type="entry name" value="Galactose-binding lectin"/>
    <property type="match status" value="1"/>
</dbReference>